<evidence type="ECO:0000256" key="7">
    <source>
        <dbReference type="ARBA" id="ARBA00022777"/>
    </source>
</evidence>
<evidence type="ECO:0000256" key="12">
    <source>
        <dbReference type="ARBA" id="ARBA00023157"/>
    </source>
</evidence>
<keyword evidence="9 16" id="KW-1133">Transmembrane helix</keyword>
<evidence type="ECO:0000256" key="13">
    <source>
        <dbReference type="ARBA" id="ARBA00051243"/>
    </source>
</evidence>
<feature type="domain" description="Protein kinase" evidence="17">
    <location>
        <begin position="153"/>
        <end position="449"/>
    </location>
</feature>
<dbReference type="Gene3D" id="1.10.510.10">
    <property type="entry name" value="Transferase(Phosphotransferase) domain 1"/>
    <property type="match status" value="1"/>
</dbReference>
<evidence type="ECO:0000256" key="6">
    <source>
        <dbReference type="ARBA" id="ARBA00022741"/>
    </source>
</evidence>
<evidence type="ECO:0000256" key="14">
    <source>
        <dbReference type="PROSITE-ProRule" id="PRU10141"/>
    </source>
</evidence>
<dbReference type="AlphaFoldDB" id="Q9GRH0"/>
<dbReference type="EMBL" id="Y17879">
    <property type="protein sequence ID" value="CAC14731.1"/>
    <property type="molecule type" value="mRNA"/>
</dbReference>
<keyword evidence="15" id="KW-0675">Receptor</keyword>
<dbReference type="InterPro" id="IPR017441">
    <property type="entry name" value="Protein_kinase_ATP_BS"/>
</dbReference>
<dbReference type="InterPro" id="IPR001245">
    <property type="entry name" value="Ser-Thr/Tyr_kinase_cat_dom"/>
</dbReference>
<comment type="subcellular location">
    <subcellularLocation>
        <location evidence="1">Membrane</location>
        <topology evidence="1">Single-pass type I membrane protein</topology>
    </subcellularLocation>
</comment>
<dbReference type="InterPro" id="IPR011009">
    <property type="entry name" value="Kinase-like_dom_sf"/>
</dbReference>
<keyword evidence="2" id="KW-0808">Transferase</keyword>
<dbReference type="InterPro" id="IPR018097">
    <property type="entry name" value="EGF_Ca-bd_CS"/>
</dbReference>
<dbReference type="PROSITE" id="PS50011">
    <property type="entry name" value="PROTEIN_KINASE_DOM"/>
    <property type="match status" value="1"/>
</dbReference>
<dbReference type="PANTHER" id="PTHR24416:SF525">
    <property type="entry name" value="INSULIN-LIKE RECEPTOR"/>
    <property type="match status" value="1"/>
</dbReference>
<dbReference type="PROSITE" id="PS00239">
    <property type="entry name" value="RECEPTOR_TYR_KIN_II"/>
    <property type="match status" value="1"/>
</dbReference>
<dbReference type="GO" id="GO:0005509">
    <property type="term" value="F:calcium ion binding"/>
    <property type="evidence" value="ECO:0007669"/>
    <property type="project" value="InterPro"/>
</dbReference>
<dbReference type="PROSITE" id="PS00107">
    <property type="entry name" value="PROTEIN_KINASE_ATP"/>
    <property type="match status" value="1"/>
</dbReference>
<evidence type="ECO:0000256" key="3">
    <source>
        <dbReference type="ARBA" id="ARBA00022692"/>
    </source>
</evidence>
<name>Q9GRH0_9METZ</name>
<dbReference type="InterPro" id="IPR008266">
    <property type="entry name" value="Tyr_kinase_AS"/>
</dbReference>
<dbReference type="GO" id="GO:0005524">
    <property type="term" value="F:ATP binding"/>
    <property type="evidence" value="ECO:0007669"/>
    <property type="project" value="UniProtKB-UniRule"/>
</dbReference>
<accession>Q9GRH0</accession>
<evidence type="ECO:0000313" key="18">
    <source>
        <dbReference type="EMBL" id="CAC14731.1"/>
    </source>
</evidence>
<evidence type="ECO:0000259" key="17">
    <source>
        <dbReference type="PROSITE" id="PS50011"/>
    </source>
</evidence>
<keyword evidence="6 14" id="KW-0547">Nucleotide-binding</keyword>
<evidence type="ECO:0000256" key="9">
    <source>
        <dbReference type="ARBA" id="ARBA00022989"/>
    </source>
</evidence>
<keyword evidence="8 14" id="KW-0067">ATP-binding</keyword>
<feature type="binding site" evidence="14">
    <location>
        <position position="185"/>
    </location>
    <ligand>
        <name>ATP</name>
        <dbReference type="ChEBI" id="CHEBI:30616"/>
    </ligand>
</feature>
<dbReference type="PROSITE" id="PS00109">
    <property type="entry name" value="PROTEIN_KINASE_TYR"/>
    <property type="match status" value="1"/>
</dbReference>
<evidence type="ECO:0000256" key="1">
    <source>
        <dbReference type="ARBA" id="ARBA00004479"/>
    </source>
</evidence>
<dbReference type="InterPro" id="IPR050122">
    <property type="entry name" value="RTK"/>
</dbReference>
<comment type="catalytic activity">
    <reaction evidence="13 15">
        <text>L-tyrosyl-[protein] + ATP = O-phospho-L-tyrosyl-[protein] + ADP + H(+)</text>
        <dbReference type="Rhea" id="RHEA:10596"/>
        <dbReference type="Rhea" id="RHEA-COMP:10136"/>
        <dbReference type="Rhea" id="RHEA-COMP:20101"/>
        <dbReference type="ChEBI" id="CHEBI:15378"/>
        <dbReference type="ChEBI" id="CHEBI:30616"/>
        <dbReference type="ChEBI" id="CHEBI:46858"/>
        <dbReference type="ChEBI" id="CHEBI:61978"/>
        <dbReference type="ChEBI" id="CHEBI:456216"/>
        <dbReference type="EC" id="2.7.10.1"/>
    </reaction>
</comment>
<dbReference type="GO" id="GO:0043235">
    <property type="term" value="C:receptor complex"/>
    <property type="evidence" value="ECO:0007669"/>
    <property type="project" value="TreeGrafter"/>
</dbReference>
<dbReference type="Gene3D" id="3.30.200.20">
    <property type="entry name" value="Phosphorylase Kinase, domain 1"/>
    <property type="match status" value="1"/>
</dbReference>
<proteinExistence type="evidence at transcript level"/>
<dbReference type="EC" id="2.7.10.1" evidence="15"/>
<keyword evidence="3 15" id="KW-0812">Transmembrane</keyword>
<dbReference type="Pfam" id="PF07714">
    <property type="entry name" value="PK_Tyr_Ser-Thr"/>
    <property type="match status" value="1"/>
</dbReference>
<dbReference type="PROSITE" id="PS01187">
    <property type="entry name" value="EGF_CA"/>
    <property type="match status" value="1"/>
</dbReference>
<keyword evidence="4" id="KW-0732">Signal</keyword>
<dbReference type="InterPro" id="IPR020635">
    <property type="entry name" value="Tyr_kinase_cat_dom"/>
</dbReference>
<dbReference type="InterPro" id="IPR002011">
    <property type="entry name" value="Tyr_kinase_rcpt_2_CS"/>
</dbReference>
<evidence type="ECO:0000256" key="10">
    <source>
        <dbReference type="ARBA" id="ARBA00023136"/>
    </source>
</evidence>
<dbReference type="InterPro" id="IPR000719">
    <property type="entry name" value="Prot_kinase_dom"/>
</dbReference>
<evidence type="ECO:0000256" key="2">
    <source>
        <dbReference type="ARBA" id="ARBA00022679"/>
    </source>
</evidence>
<sequence>MGGQNDTRLPTRVRICSANDTNHCRTAYLQRSIASLDLDECFSKSICGVCNTCENTIGSYNCVRRTTGVSSECRMAENGGRDGPPREALFALFSLLIVAVIAMLLLRRRDKKKFLKELSIQDFKLRQNSQYYMPSDLEEYVEDPAWELVPDSLTIVREVGEGAFGKVYEGMLATVEDGDLTVAIKTLSICEKVAQRNAFLGEASIMKKFDSPYVMRLMGLVSTVSKPLVVMEFMAEGDLRGYLMKCRPQEEQFATRFSGSSESTYKPPTVDRFKLWALQLAKGMAHVHEKHFVHRDLAARNCMVATNLVLKIGDFGFTRDIYESDYYRKQSGGALPVRWMGPECLRDGLYIPESDVWSYGIVLWEMATLGDQPYQGKSHEEVMNIVIGSGHMERPTVLHDFPSKCMDIMENCWQVSTGGQAHIRRHCQSVGGLAVSRAIMATDIGEPVLWRASRGR</sequence>
<evidence type="ECO:0000256" key="16">
    <source>
        <dbReference type="SAM" id="Phobius"/>
    </source>
</evidence>
<keyword evidence="10 16" id="KW-0472">Membrane</keyword>
<keyword evidence="12" id="KW-1015">Disulfide bond</keyword>
<keyword evidence="7 18" id="KW-0418">Kinase</keyword>
<protein>
    <recommendedName>
        <fullName evidence="15">Tyrosine-protein kinase receptor</fullName>
        <ecNumber evidence="15">2.7.10.1</ecNumber>
    </recommendedName>
</protein>
<evidence type="ECO:0000256" key="8">
    <source>
        <dbReference type="ARBA" id="ARBA00022840"/>
    </source>
</evidence>
<evidence type="ECO:0000256" key="4">
    <source>
        <dbReference type="ARBA" id="ARBA00022729"/>
    </source>
</evidence>
<dbReference type="GO" id="GO:0005886">
    <property type="term" value="C:plasma membrane"/>
    <property type="evidence" value="ECO:0007669"/>
    <property type="project" value="TreeGrafter"/>
</dbReference>
<evidence type="ECO:0000256" key="5">
    <source>
        <dbReference type="ARBA" id="ARBA00022737"/>
    </source>
</evidence>
<keyword evidence="15" id="KW-0597">Phosphoprotein</keyword>
<dbReference type="GO" id="GO:0004714">
    <property type="term" value="F:transmembrane receptor protein tyrosine kinase activity"/>
    <property type="evidence" value="ECO:0007669"/>
    <property type="project" value="UniProtKB-EC"/>
</dbReference>
<keyword evidence="11" id="KW-0829">Tyrosine-protein kinase</keyword>
<dbReference type="SUPFAM" id="SSF56112">
    <property type="entry name" value="Protein kinase-like (PK-like)"/>
    <property type="match status" value="1"/>
</dbReference>
<dbReference type="SMART" id="SM00219">
    <property type="entry name" value="TyrKc"/>
    <property type="match status" value="1"/>
</dbReference>
<keyword evidence="5" id="KW-0677">Repeat</keyword>
<evidence type="ECO:0000256" key="15">
    <source>
        <dbReference type="RuleBase" id="RU000312"/>
    </source>
</evidence>
<dbReference type="PANTHER" id="PTHR24416">
    <property type="entry name" value="TYROSINE-PROTEIN KINASE RECEPTOR"/>
    <property type="match status" value="1"/>
</dbReference>
<organism evidence="18">
    <name type="scientific">Sycon raphanus</name>
    <dbReference type="NCBI Taxonomy" id="56443"/>
    <lineage>
        <taxon>Eukaryota</taxon>
        <taxon>Metazoa</taxon>
        <taxon>Porifera</taxon>
        <taxon>Calcarea</taxon>
        <taxon>Calcaronea</taxon>
        <taxon>Leucosolenida</taxon>
        <taxon>Sycettidae</taxon>
        <taxon>Sycon</taxon>
    </lineage>
</organism>
<feature type="transmembrane region" description="Helical" evidence="16">
    <location>
        <begin position="88"/>
        <end position="106"/>
    </location>
</feature>
<comment type="similarity">
    <text evidence="15">Belongs to the protein kinase superfamily. Tyr protein kinase family. Insulin receptor subfamily.</text>
</comment>
<dbReference type="GO" id="GO:0007169">
    <property type="term" value="P:cell surface receptor protein tyrosine kinase signaling pathway"/>
    <property type="evidence" value="ECO:0007669"/>
    <property type="project" value="InterPro"/>
</dbReference>
<dbReference type="PRINTS" id="PR00109">
    <property type="entry name" value="TYRKINASE"/>
</dbReference>
<dbReference type="CDD" id="cd00054">
    <property type="entry name" value="EGF_CA"/>
    <property type="match status" value="1"/>
</dbReference>
<evidence type="ECO:0000256" key="11">
    <source>
        <dbReference type="ARBA" id="ARBA00023137"/>
    </source>
</evidence>
<reference evidence="18" key="1">
    <citation type="journal article" date="1999" name="Biol. Bull.">
        <title>Origin of insulin receptor-like tyrosine kinases in marine sponges.</title>
        <authorList>
            <person name="Skorokhod A."/>
            <person name="Gamulin V."/>
            <person name="Gundacker D."/>
            <person name="Kavsan V."/>
            <person name="Muller I.M."/>
            <person name="Muller W.E."/>
        </authorList>
    </citation>
    <scope>NUCLEOTIDE SEQUENCE</scope>
</reference>